<dbReference type="PANTHER" id="PTHR33376:SF7">
    <property type="entry name" value="C4-DICARBOXYLATE-BINDING PROTEIN DCTB"/>
    <property type="match status" value="1"/>
</dbReference>
<keyword evidence="3 4" id="KW-0732">Signal</keyword>
<accession>A0A1G5HPI0</accession>
<comment type="similarity">
    <text evidence="1">Belongs to the bacterial solute-binding protein 7 family.</text>
</comment>
<dbReference type="RefSeq" id="WP_092212716.1">
    <property type="nucleotide sequence ID" value="NZ_FMUX01000015.1"/>
</dbReference>
<evidence type="ECO:0000256" key="3">
    <source>
        <dbReference type="ARBA" id="ARBA00022729"/>
    </source>
</evidence>
<evidence type="ECO:0000256" key="1">
    <source>
        <dbReference type="ARBA" id="ARBA00009023"/>
    </source>
</evidence>
<dbReference type="Pfam" id="PF03480">
    <property type="entry name" value="DctP"/>
    <property type="match status" value="1"/>
</dbReference>
<sequence length="342" mass="37372">MNRFLNTAAAILVALGLSAGCSKDDTETPDKATPVTLRMATQFPENHPAHAATLRIKDAVEKGTEGRINITIFPESQLGSPEQVYDGVSSGSIDAAHIRIPDQADPRLGTGDLPYIAADYRELKHVFAPEAFIPVQVAKLLKKKDVKFFGYYIEGFVGVGTTGEAQNLTNLGTDKGIVVSVSGLEAIKTGIQALGFRTTALPYTDVHAALQAGVVDGWAGGPPSLNYSGFSDVITTYYQLNCNVQSSQYIMSMKAFKSFSAPDQEVIARAFAAEGQNSFDIAEQEDIGYRRKLTEAGVTVNEFSRHELRAMADYVRDKTWPELDKTLTRKWMEGLKEWYSAQ</sequence>
<proteinExistence type="inferred from homology"/>
<evidence type="ECO:0000313" key="5">
    <source>
        <dbReference type="EMBL" id="SCY65637.1"/>
    </source>
</evidence>
<feature type="signal peptide" evidence="4">
    <location>
        <begin position="1"/>
        <end position="19"/>
    </location>
</feature>
<dbReference type="STRING" id="419481.SAMN05216233_11538"/>
<evidence type="ECO:0000313" key="6">
    <source>
        <dbReference type="Proteomes" id="UP000198870"/>
    </source>
</evidence>
<protein>
    <submittedName>
        <fullName evidence="5">TRAP-type C4-dicarboxylate transport system, substrate-binding protein</fullName>
    </submittedName>
</protein>
<dbReference type="PROSITE" id="PS51257">
    <property type="entry name" value="PROKAR_LIPOPROTEIN"/>
    <property type="match status" value="1"/>
</dbReference>
<feature type="chain" id="PRO_5011625809" evidence="4">
    <location>
        <begin position="20"/>
        <end position="342"/>
    </location>
</feature>
<dbReference type="InterPro" id="IPR038404">
    <property type="entry name" value="TRAP_DctP_sf"/>
</dbReference>
<dbReference type="InterPro" id="IPR018389">
    <property type="entry name" value="DctP_fam"/>
</dbReference>
<dbReference type="Gene3D" id="3.40.190.170">
    <property type="entry name" value="Bacterial extracellular solute-binding protein, family 7"/>
    <property type="match status" value="1"/>
</dbReference>
<organism evidence="5 6">
    <name type="scientific">Desulfoluna spongiiphila</name>
    <dbReference type="NCBI Taxonomy" id="419481"/>
    <lineage>
        <taxon>Bacteria</taxon>
        <taxon>Pseudomonadati</taxon>
        <taxon>Thermodesulfobacteriota</taxon>
        <taxon>Desulfobacteria</taxon>
        <taxon>Desulfobacterales</taxon>
        <taxon>Desulfolunaceae</taxon>
        <taxon>Desulfoluna</taxon>
    </lineage>
</organism>
<dbReference type="EMBL" id="FMUX01000015">
    <property type="protein sequence ID" value="SCY65637.1"/>
    <property type="molecule type" value="Genomic_DNA"/>
</dbReference>
<evidence type="ECO:0000256" key="2">
    <source>
        <dbReference type="ARBA" id="ARBA00022448"/>
    </source>
</evidence>
<evidence type="ECO:0000256" key="4">
    <source>
        <dbReference type="SAM" id="SignalP"/>
    </source>
</evidence>
<reference evidence="5 6" key="1">
    <citation type="submission" date="2016-10" db="EMBL/GenBank/DDBJ databases">
        <authorList>
            <person name="de Groot N.N."/>
        </authorList>
    </citation>
    <scope>NUCLEOTIDE SEQUENCE [LARGE SCALE GENOMIC DNA]</scope>
    <source>
        <strain evidence="5 6">AA1</strain>
    </source>
</reference>
<keyword evidence="2" id="KW-0813">Transport</keyword>
<dbReference type="GO" id="GO:0055085">
    <property type="term" value="P:transmembrane transport"/>
    <property type="evidence" value="ECO:0007669"/>
    <property type="project" value="InterPro"/>
</dbReference>
<dbReference type="Proteomes" id="UP000198870">
    <property type="component" value="Unassembled WGS sequence"/>
</dbReference>
<gene>
    <name evidence="5" type="ORF">SAMN05216233_11538</name>
</gene>
<dbReference type="AlphaFoldDB" id="A0A1G5HPI0"/>
<dbReference type="NCBIfam" id="NF037995">
    <property type="entry name" value="TRAP_S1"/>
    <property type="match status" value="1"/>
</dbReference>
<dbReference type="PANTHER" id="PTHR33376">
    <property type="match status" value="1"/>
</dbReference>
<keyword evidence="6" id="KW-1185">Reference proteome</keyword>
<name>A0A1G5HPI0_9BACT</name>
<dbReference type="OrthoDB" id="8690069at2"/>